<evidence type="ECO:0000256" key="4">
    <source>
        <dbReference type="ARBA" id="ARBA00022597"/>
    </source>
</evidence>
<dbReference type="PROSITE" id="PS51098">
    <property type="entry name" value="PTS_EIIB_TYPE_1"/>
    <property type="match status" value="1"/>
</dbReference>
<sequence length="627" mass="66254">MDNRQIAAEVIEALGGRENVRSVAHCATRLRVMVYDEGKIDKEKAEAIDKVKGAFFNSGQYQMIFGTGTVNNIYDEVVALGLPTSSTSEQKAEAGKQGNIFQRAIRTFGDVFVPIIPAIVATGLFMGVRGLVTQPAIMDLFGVHEYGENFLMYTRILTDTAFVYLPALVAWSAFRVFGGNPIIGIVLGLMLVSNELPNAWVVASGGDVKPLTFFGFVPVVGYQGTVLPAFFVGLVGAKLEKWLHKKVPEALDLLVTPFLTFAIMSTLGLFVIGPVFHSLENLVLAGTQAVLHLPFGIAGLIVGGIQQLIVVTGIHHIFNFLEAQLIANTGKDPFNAYLTAATAAQAGATLAVAVKTKSTKLKGLAFPSTLSALLGITEPAIFGVNLRYPKVFVSGLIGGALGGWVAGLFGIAGTGFGITVLPGTLLYLNGQLLQYLVTMLVGLGVAFAIAYTWGYQDRETLPLPAVEVDQTADQPALAEETLYSPLNGTVVDLAAVSDPVFSSGAMGQGLAIKPEDNTLYSPVDGKVEIVFETGHAYAITSSQGAEVLLHIGIDTVSMAGDGFESLVAVGQAVKKGDLLGHFDPSKIAEAGLDDTTMMIVTNSADYQSVDILAQGHVLIGDQVALIK</sequence>
<evidence type="ECO:0000256" key="9">
    <source>
        <dbReference type="ARBA" id="ARBA00022989"/>
    </source>
</evidence>
<evidence type="ECO:0000259" key="18">
    <source>
        <dbReference type="PROSITE" id="PS51093"/>
    </source>
</evidence>
<evidence type="ECO:0000313" key="22">
    <source>
        <dbReference type="Proteomes" id="UP000002433"/>
    </source>
</evidence>
<dbReference type="FunFam" id="3.30.1360.60:FF:000001">
    <property type="entry name" value="PTS system glucose-specific IIBC component PtsG"/>
    <property type="match status" value="1"/>
</dbReference>
<evidence type="ECO:0000259" key="19">
    <source>
        <dbReference type="PROSITE" id="PS51098"/>
    </source>
</evidence>
<comment type="subcellular location">
    <subcellularLocation>
        <location evidence="1">Cell membrane</location>
        <topology evidence="1">Multi-pass membrane protein</topology>
    </subcellularLocation>
</comment>
<dbReference type="AlphaFoldDB" id="Q1JK90"/>
<dbReference type="GO" id="GO:0005886">
    <property type="term" value="C:plasma membrane"/>
    <property type="evidence" value="ECO:0007669"/>
    <property type="project" value="UniProtKB-SubCell"/>
</dbReference>
<feature type="domain" description="PTS EIIB type-1" evidence="19">
    <location>
        <begin position="4"/>
        <end position="87"/>
    </location>
</feature>
<dbReference type="Proteomes" id="UP000002433">
    <property type="component" value="Chromosome"/>
</dbReference>
<feature type="transmembrane region" description="Helical" evidence="17">
    <location>
        <begin position="111"/>
        <end position="132"/>
    </location>
</feature>
<dbReference type="Gene3D" id="2.70.70.10">
    <property type="entry name" value="Glucose Permease (Domain IIA)"/>
    <property type="match status" value="1"/>
</dbReference>
<gene>
    <name evidence="21" type="primary">scrA</name>
    <name evidence="21" type="ordered locus">MGAS9429_Spy1546</name>
</gene>
<organism evidence="21 22">
    <name type="scientific">Streptococcus pyogenes serotype M12 (strain MGAS9429)</name>
    <dbReference type="NCBI Taxonomy" id="370551"/>
    <lineage>
        <taxon>Bacteria</taxon>
        <taxon>Bacillati</taxon>
        <taxon>Bacillota</taxon>
        <taxon>Bacilli</taxon>
        <taxon>Lactobacillales</taxon>
        <taxon>Streptococcaceae</taxon>
        <taxon>Streptococcus</taxon>
    </lineage>
</organism>
<dbReference type="PROSITE" id="PS01035">
    <property type="entry name" value="PTS_EIIB_TYPE_1_CYS"/>
    <property type="match status" value="1"/>
</dbReference>
<feature type="transmembrane region" description="Helical" evidence="17">
    <location>
        <begin position="220"/>
        <end position="239"/>
    </location>
</feature>
<dbReference type="HOGENOM" id="CLU_012312_2_1_9"/>
<dbReference type="RefSeq" id="WP_002988508.1">
    <property type="nucleotide sequence ID" value="NC_008021.1"/>
</dbReference>
<feature type="transmembrane region" description="Helical" evidence="17">
    <location>
        <begin position="181"/>
        <end position="200"/>
    </location>
</feature>
<dbReference type="GO" id="GO:0009401">
    <property type="term" value="P:phosphoenolpyruvate-dependent sugar phosphotransferase system"/>
    <property type="evidence" value="ECO:0007669"/>
    <property type="project" value="UniProtKB-KW"/>
</dbReference>
<evidence type="ECO:0000256" key="10">
    <source>
        <dbReference type="ARBA" id="ARBA00023136"/>
    </source>
</evidence>
<dbReference type="InterPro" id="IPR001996">
    <property type="entry name" value="PTS_IIB_1"/>
</dbReference>
<dbReference type="EC" id="2.7.1.211" evidence="11"/>
<feature type="transmembrane region" description="Helical" evidence="17">
    <location>
        <begin position="334"/>
        <end position="353"/>
    </location>
</feature>
<dbReference type="CDD" id="cd00212">
    <property type="entry name" value="PTS_IIB_glc"/>
    <property type="match status" value="1"/>
</dbReference>
<evidence type="ECO:0000256" key="8">
    <source>
        <dbReference type="ARBA" id="ARBA00022777"/>
    </source>
</evidence>
<dbReference type="PANTHER" id="PTHR30175:SF7">
    <property type="entry name" value="NEGATIVE REGULATOR OF SACY ACTIVITY"/>
    <property type="match status" value="1"/>
</dbReference>
<dbReference type="Pfam" id="PF00358">
    <property type="entry name" value="PTS_EIIA_1"/>
    <property type="match status" value="1"/>
</dbReference>
<evidence type="ECO:0000313" key="21">
    <source>
        <dbReference type="EMBL" id="ABF32733.1"/>
    </source>
</evidence>
<dbReference type="GO" id="GO:0016301">
    <property type="term" value="F:kinase activity"/>
    <property type="evidence" value="ECO:0007669"/>
    <property type="project" value="UniProtKB-KW"/>
</dbReference>
<dbReference type="InterPro" id="IPR018113">
    <property type="entry name" value="PTrfase_EIIB_Cys"/>
</dbReference>
<feature type="active site" description="Phosphocysteine intermediate; for EIIB activity" evidence="16">
    <location>
        <position position="26"/>
    </location>
</feature>
<keyword evidence="9 17" id="KW-1133">Transmembrane helix</keyword>
<keyword evidence="2" id="KW-0813">Transport</keyword>
<comment type="function">
    <text evidence="12">The phosphoenolpyruvate-dependent sugar phosphotransferase system (sugar PTS), a major carbohydrate active transport system, catalyzes the phosphorylation of incoming sugar substrates concomitantly with their translocation across the cell membrane. This system is involved in sucrose transport.</text>
</comment>
<feature type="transmembrane region" description="Helical" evidence="17">
    <location>
        <begin position="251"/>
        <end position="273"/>
    </location>
</feature>
<dbReference type="PROSITE" id="PS51103">
    <property type="entry name" value="PTS_EIIC_TYPE_1"/>
    <property type="match status" value="1"/>
</dbReference>
<evidence type="ECO:0000256" key="3">
    <source>
        <dbReference type="ARBA" id="ARBA00022475"/>
    </source>
</evidence>
<reference evidence="21 22" key="1">
    <citation type="journal article" date="2006" name="Proc. Natl. Acad. Sci. U.S.A.">
        <title>Molecular genetic anatomy of inter- and intraserotype variation in the human bacterial pathogen group A Streptococcus.</title>
        <authorList>
            <person name="Beres S.B."/>
            <person name="Richter E.W."/>
            <person name="Nagiec M.J."/>
            <person name="Sumby P."/>
            <person name="Porcella S.F."/>
            <person name="DeLeo F.R."/>
            <person name="Musser J.M."/>
        </authorList>
    </citation>
    <scope>NUCLEOTIDE SEQUENCE [LARGE SCALE GENOMIC DNA]</scope>
    <source>
        <strain evidence="21 22">MGAS9429</strain>
    </source>
</reference>
<dbReference type="NCBIfam" id="TIGR01996">
    <property type="entry name" value="PTS-II-BC-sucr"/>
    <property type="match status" value="1"/>
</dbReference>
<dbReference type="Gene3D" id="3.30.1360.60">
    <property type="entry name" value="Glucose permease domain IIB"/>
    <property type="match status" value="1"/>
</dbReference>
<dbReference type="GO" id="GO:0022878">
    <property type="term" value="F:protein-N(PI)-phosphohistidine-sucrose phosphotransferase system transporter activity"/>
    <property type="evidence" value="ECO:0007669"/>
    <property type="project" value="RHEA"/>
</dbReference>
<dbReference type="PROSITE" id="PS00371">
    <property type="entry name" value="PTS_EIIA_TYPE_1_HIS"/>
    <property type="match status" value="1"/>
</dbReference>
<feature type="transmembrane region" description="Helical" evidence="17">
    <location>
        <begin position="391"/>
        <end position="412"/>
    </location>
</feature>
<evidence type="ECO:0000256" key="15">
    <source>
        <dbReference type="ARBA" id="ARBA00081008"/>
    </source>
</evidence>
<evidence type="ECO:0000256" key="1">
    <source>
        <dbReference type="ARBA" id="ARBA00004651"/>
    </source>
</evidence>
<keyword evidence="3" id="KW-1003">Cell membrane</keyword>
<evidence type="ECO:0000256" key="7">
    <source>
        <dbReference type="ARBA" id="ARBA00022692"/>
    </source>
</evidence>
<feature type="transmembrane region" description="Helical" evidence="17">
    <location>
        <begin position="152"/>
        <end position="174"/>
    </location>
</feature>
<dbReference type="SUPFAM" id="SSF51261">
    <property type="entry name" value="Duplicated hybrid motif"/>
    <property type="match status" value="1"/>
</dbReference>
<evidence type="ECO:0000256" key="6">
    <source>
        <dbReference type="ARBA" id="ARBA00022683"/>
    </source>
</evidence>
<dbReference type="InterPro" id="IPR036878">
    <property type="entry name" value="Glu_permease_IIB"/>
</dbReference>
<keyword evidence="8" id="KW-0418">Kinase</keyword>
<evidence type="ECO:0000256" key="11">
    <source>
        <dbReference type="ARBA" id="ARBA00044053"/>
    </source>
</evidence>
<keyword evidence="6" id="KW-0598">Phosphotransferase system</keyword>
<dbReference type="Pfam" id="PF02378">
    <property type="entry name" value="PTS_EIIC"/>
    <property type="match status" value="1"/>
</dbReference>
<evidence type="ECO:0000256" key="14">
    <source>
        <dbReference type="ARBA" id="ARBA00074554"/>
    </source>
</evidence>
<feature type="transmembrane region" description="Helical" evidence="17">
    <location>
        <begin position="365"/>
        <end position="384"/>
    </location>
</feature>
<dbReference type="EMBL" id="CP000259">
    <property type="protein sequence ID" value="ABF32733.1"/>
    <property type="molecule type" value="Genomic_DNA"/>
</dbReference>
<keyword evidence="5 21" id="KW-0808">Transferase</keyword>
<evidence type="ECO:0000259" key="20">
    <source>
        <dbReference type="PROSITE" id="PS51103"/>
    </source>
</evidence>
<comment type="catalytic activity">
    <reaction evidence="13">
        <text>N(pros)-phospho-L-histidyl-[protein](out) + sucrose = sucrose 6(G)-phosphate(in) + L-histidyl-[protein]</text>
        <dbReference type="Rhea" id="RHEA:49236"/>
        <dbReference type="Rhea" id="RHEA-COMP:9745"/>
        <dbReference type="Rhea" id="RHEA-COMP:9746"/>
        <dbReference type="ChEBI" id="CHEBI:17992"/>
        <dbReference type="ChEBI" id="CHEBI:29979"/>
        <dbReference type="ChEBI" id="CHEBI:64837"/>
        <dbReference type="ChEBI" id="CHEBI:91002"/>
        <dbReference type="EC" id="2.7.1.211"/>
    </reaction>
</comment>
<feature type="domain" description="PTS EIIC type-1" evidence="20">
    <location>
        <begin position="119"/>
        <end position="469"/>
    </location>
</feature>
<accession>Q1JK90</accession>
<dbReference type="GO" id="GO:0015771">
    <property type="term" value="P:trehalose transport"/>
    <property type="evidence" value="ECO:0007669"/>
    <property type="project" value="TreeGrafter"/>
</dbReference>
<protein>
    <recommendedName>
        <fullName evidence="14">PTS system sucrose-specific EIIBCA component</fullName>
        <ecNumber evidence="11">2.7.1.211</ecNumber>
    </recommendedName>
    <alternativeName>
        <fullName evidence="15">EIIBCA-Scr</fullName>
    </alternativeName>
</protein>
<evidence type="ECO:0000256" key="13">
    <source>
        <dbReference type="ARBA" id="ARBA00048931"/>
    </source>
</evidence>
<evidence type="ECO:0000256" key="16">
    <source>
        <dbReference type="PROSITE-ProRule" id="PRU00421"/>
    </source>
</evidence>
<proteinExistence type="predicted"/>
<dbReference type="InterPro" id="IPR003352">
    <property type="entry name" value="PTS_EIIC"/>
</dbReference>
<dbReference type="FunFam" id="2.70.70.10:FF:000001">
    <property type="entry name" value="PTS system glucose-specific IIA component"/>
    <property type="match status" value="1"/>
</dbReference>
<dbReference type="KEGG" id="spk:MGAS9429_Spy1546"/>
<keyword evidence="10 17" id="KW-0472">Membrane</keyword>
<evidence type="ECO:0000256" key="17">
    <source>
        <dbReference type="SAM" id="Phobius"/>
    </source>
</evidence>
<feature type="domain" description="PTS EIIA type-1" evidence="18">
    <location>
        <begin position="498"/>
        <end position="602"/>
    </location>
</feature>
<evidence type="ECO:0000256" key="2">
    <source>
        <dbReference type="ARBA" id="ARBA00022448"/>
    </source>
</evidence>
<dbReference type="PANTHER" id="PTHR30175">
    <property type="entry name" value="PHOSPHOTRANSFERASE SYSTEM TRANSPORT PROTEIN"/>
    <property type="match status" value="1"/>
</dbReference>
<keyword evidence="7 17" id="KW-0812">Transmembrane</keyword>
<dbReference type="InterPro" id="IPR010973">
    <property type="entry name" value="PTS_IIBC_sucr"/>
</dbReference>
<feature type="transmembrane region" description="Helical" evidence="17">
    <location>
        <begin position="293"/>
        <end position="314"/>
    </location>
</feature>
<feature type="transmembrane region" description="Helical" evidence="17">
    <location>
        <begin position="432"/>
        <end position="453"/>
    </location>
</feature>
<dbReference type="SUPFAM" id="SSF55604">
    <property type="entry name" value="Glucose permease domain IIB"/>
    <property type="match status" value="1"/>
</dbReference>
<name>Q1JK90_STRPC</name>
<dbReference type="InterPro" id="IPR001127">
    <property type="entry name" value="PTS_EIIA_1_perm"/>
</dbReference>
<dbReference type="InterPro" id="IPR011055">
    <property type="entry name" value="Dup_hybrid_motif"/>
</dbReference>
<keyword evidence="4" id="KW-0762">Sugar transport</keyword>
<dbReference type="PROSITE" id="PS51093">
    <property type="entry name" value="PTS_EIIA_TYPE_1"/>
    <property type="match status" value="1"/>
</dbReference>
<dbReference type="NCBIfam" id="TIGR00830">
    <property type="entry name" value="PTBA"/>
    <property type="match status" value="1"/>
</dbReference>
<dbReference type="GO" id="GO:0090589">
    <property type="term" value="F:protein-phosphocysteine-trehalose phosphotransferase system transporter activity"/>
    <property type="evidence" value="ECO:0007669"/>
    <property type="project" value="TreeGrafter"/>
</dbReference>
<dbReference type="InterPro" id="IPR013013">
    <property type="entry name" value="PTS_EIIC_1"/>
</dbReference>
<evidence type="ECO:0000256" key="12">
    <source>
        <dbReference type="ARBA" id="ARBA00045139"/>
    </source>
</evidence>
<evidence type="ECO:0000256" key="5">
    <source>
        <dbReference type="ARBA" id="ARBA00022679"/>
    </source>
</evidence>
<dbReference type="Pfam" id="PF00367">
    <property type="entry name" value="PTS_EIIB"/>
    <property type="match status" value="1"/>
</dbReference>
<dbReference type="InterPro" id="IPR050558">
    <property type="entry name" value="PTS_Sugar-Specific_Components"/>
</dbReference>